<dbReference type="AlphaFoldDB" id="A0A6J6STB6"/>
<keyword evidence="6 7" id="KW-0472">Membrane</keyword>
<organism evidence="9">
    <name type="scientific">freshwater metagenome</name>
    <dbReference type="NCBI Taxonomy" id="449393"/>
    <lineage>
        <taxon>unclassified sequences</taxon>
        <taxon>metagenomes</taxon>
        <taxon>ecological metagenomes</taxon>
    </lineage>
</organism>
<feature type="transmembrane region" description="Helical" evidence="7">
    <location>
        <begin position="88"/>
        <end position="107"/>
    </location>
</feature>
<evidence type="ECO:0000256" key="3">
    <source>
        <dbReference type="ARBA" id="ARBA00022475"/>
    </source>
</evidence>
<evidence type="ECO:0000313" key="9">
    <source>
        <dbReference type="EMBL" id="CAB4737905.1"/>
    </source>
</evidence>
<feature type="transmembrane region" description="Helical" evidence="7">
    <location>
        <begin position="147"/>
        <end position="169"/>
    </location>
</feature>
<evidence type="ECO:0000256" key="1">
    <source>
        <dbReference type="ARBA" id="ARBA00004651"/>
    </source>
</evidence>
<feature type="transmembrane region" description="Helical" evidence="7">
    <location>
        <begin position="31"/>
        <end position="52"/>
    </location>
</feature>
<gene>
    <name evidence="9" type="ORF">UFOPK2809_00150</name>
</gene>
<evidence type="ECO:0000259" key="8">
    <source>
        <dbReference type="PROSITE" id="PS50928"/>
    </source>
</evidence>
<dbReference type="SUPFAM" id="SSF161098">
    <property type="entry name" value="MetI-like"/>
    <property type="match status" value="1"/>
</dbReference>
<evidence type="ECO:0000256" key="2">
    <source>
        <dbReference type="ARBA" id="ARBA00022448"/>
    </source>
</evidence>
<dbReference type="Pfam" id="PF00528">
    <property type="entry name" value="BPD_transp_1"/>
    <property type="match status" value="1"/>
</dbReference>
<name>A0A6J6STB6_9ZZZZ</name>
<evidence type="ECO:0000256" key="7">
    <source>
        <dbReference type="SAM" id="Phobius"/>
    </source>
</evidence>
<keyword evidence="3" id="KW-1003">Cell membrane</keyword>
<comment type="subcellular location">
    <subcellularLocation>
        <location evidence="1">Cell membrane</location>
        <topology evidence="1">Multi-pass membrane protein</topology>
    </subcellularLocation>
</comment>
<accession>A0A6J6STB6</accession>
<evidence type="ECO:0000256" key="5">
    <source>
        <dbReference type="ARBA" id="ARBA00022989"/>
    </source>
</evidence>
<feature type="domain" description="ABC transmembrane type-1" evidence="8">
    <location>
        <begin position="81"/>
        <end position="261"/>
    </location>
</feature>
<dbReference type="Gene3D" id="1.10.3720.10">
    <property type="entry name" value="MetI-like"/>
    <property type="match status" value="1"/>
</dbReference>
<dbReference type="PROSITE" id="PS50928">
    <property type="entry name" value="ABC_TM1"/>
    <property type="match status" value="1"/>
</dbReference>
<dbReference type="CDD" id="cd06261">
    <property type="entry name" value="TM_PBP2"/>
    <property type="match status" value="1"/>
</dbReference>
<dbReference type="GO" id="GO:0005886">
    <property type="term" value="C:plasma membrane"/>
    <property type="evidence" value="ECO:0007669"/>
    <property type="project" value="UniProtKB-SubCell"/>
</dbReference>
<feature type="transmembrane region" description="Helical" evidence="7">
    <location>
        <begin position="241"/>
        <end position="264"/>
    </location>
</feature>
<dbReference type="PANTHER" id="PTHR30151">
    <property type="entry name" value="ALKANE SULFONATE ABC TRANSPORTER-RELATED, MEMBRANE SUBUNIT"/>
    <property type="match status" value="1"/>
</dbReference>
<dbReference type="InterPro" id="IPR000515">
    <property type="entry name" value="MetI-like"/>
</dbReference>
<reference evidence="9" key="1">
    <citation type="submission" date="2020-05" db="EMBL/GenBank/DDBJ databases">
        <authorList>
            <person name="Chiriac C."/>
            <person name="Salcher M."/>
            <person name="Ghai R."/>
            <person name="Kavagutti S V."/>
        </authorList>
    </citation>
    <scope>NUCLEOTIDE SEQUENCE</scope>
</reference>
<keyword evidence="2" id="KW-0813">Transport</keyword>
<protein>
    <submittedName>
        <fullName evidence="9">Unannotated protein</fullName>
    </submittedName>
</protein>
<dbReference type="GO" id="GO:0055085">
    <property type="term" value="P:transmembrane transport"/>
    <property type="evidence" value="ECO:0007669"/>
    <property type="project" value="InterPro"/>
</dbReference>
<dbReference type="EMBL" id="CAEZZA010000010">
    <property type="protein sequence ID" value="CAB4737905.1"/>
    <property type="molecule type" value="Genomic_DNA"/>
</dbReference>
<keyword evidence="5 7" id="KW-1133">Transmembrane helix</keyword>
<dbReference type="PANTHER" id="PTHR30151:SF20">
    <property type="entry name" value="ABC TRANSPORTER PERMEASE PROTEIN HI_0355-RELATED"/>
    <property type="match status" value="1"/>
</dbReference>
<keyword evidence="4 7" id="KW-0812">Transmembrane</keyword>
<dbReference type="InterPro" id="IPR035906">
    <property type="entry name" value="MetI-like_sf"/>
</dbReference>
<evidence type="ECO:0000256" key="6">
    <source>
        <dbReference type="ARBA" id="ARBA00023136"/>
    </source>
</evidence>
<sequence length="277" mass="29960">MSESVDPTPNATAIATKRGRSSAVGGRLRQAWPPVLVLVGVILAWELAVRYFEVKNYILPTPSSVIVTLFDRWDSSLQSATFVTLSEVAIGFALSLVTGIGIAALLHSSHHAQRAVYPLLIGSQTIPIVVIGPILAIIFGYNILPKVILVTLICFFPIVVTTLDGLASVDPQLKRMMRTLYGTRWSIFRRIEFPAALPSMFSGIRVAATYAAIGAVFGEYAGSSDGLGYVMIQATPQLKTSVVFSAILLLTLISVCLFLLVSLAERLLVPWAREGKK</sequence>
<feature type="transmembrane region" description="Helical" evidence="7">
    <location>
        <begin position="119"/>
        <end position="141"/>
    </location>
</feature>
<proteinExistence type="predicted"/>
<evidence type="ECO:0000256" key="4">
    <source>
        <dbReference type="ARBA" id="ARBA00022692"/>
    </source>
</evidence>